<dbReference type="Proteomes" id="UP000316759">
    <property type="component" value="Unassembled WGS sequence"/>
</dbReference>
<comment type="caution">
    <text evidence="1">The sequence shown here is derived from an EMBL/GenBank/DDBJ whole genome shotgun (WGS) entry which is preliminary data.</text>
</comment>
<proteinExistence type="predicted"/>
<keyword evidence="2" id="KW-1185">Reference proteome</keyword>
<sequence length="47" mass="5276">MQAFTAQVTMNGVTKPCSIDAVETWYAIWNLPEMENALTAIRMITDV</sequence>
<name>A0A504ZE02_FASGI</name>
<reference evidence="1 2" key="1">
    <citation type="submission" date="2019-04" db="EMBL/GenBank/DDBJ databases">
        <title>Annotation for the trematode Fasciola gigantica.</title>
        <authorList>
            <person name="Choi Y.-J."/>
        </authorList>
    </citation>
    <scope>NUCLEOTIDE SEQUENCE [LARGE SCALE GENOMIC DNA]</scope>
    <source>
        <strain evidence="1">Uganda_cow_1</strain>
    </source>
</reference>
<evidence type="ECO:0000313" key="2">
    <source>
        <dbReference type="Proteomes" id="UP000316759"/>
    </source>
</evidence>
<protein>
    <submittedName>
        <fullName evidence="1">Uncharacterized protein</fullName>
    </submittedName>
</protein>
<dbReference type="AlphaFoldDB" id="A0A504ZE02"/>
<dbReference type="EMBL" id="SUNJ01000576">
    <property type="protein sequence ID" value="TPP67530.1"/>
    <property type="molecule type" value="Genomic_DNA"/>
</dbReference>
<organism evidence="1 2">
    <name type="scientific">Fasciola gigantica</name>
    <name type="common">Giant liver fluke</name>
    <dbReference type="NCBI Taxonomy" id="46835"/>
    <lineage>
        <taxon>Eukaryota</taxon>
        <taxon>Metazoa</taxon>
        <taxon>Spiralia</taxon>
        <taxon>Lophotrochozoa</taxon>
        <taxon>Platyhelminthes</taxon>
        <taxon>Trematoda</taxon>
        <taxon>Digenea</taxon>
        <taxon>Plagiorchiida</taxon>
        <taxon>Echinostomata</taxon>
        <taxon>Echinostomatoidea</taxon>
        <taxon>Fasciolidae</taxon>
        <taxon>Fasciola</taxon>
    </lineage>
</organism>
<gene>
    <name evidence="1" type="ORF">FGIG_11650</name>
</gene>
<accession>A0A504ZE02</accession>
<evidence type="ECO:0000313" key="1">
    <source>
        <dbReference type="EMBL" id="TPP67530.1"/>
    </source>
</evidence>